<gene>
    <name evidence="2" type="ORF">E2C06_23395</name>
</gene>
<feature type="region of interest" description="Disordered" evidence="1">
    <location>
        <begin position="1"/>
        <end position="45"/>
    </location>
</feature>
<feature type="compositionally biased region" description="Low complexity" evidence="1">
    <location>
        <begin position="76"/>
        <end position="91"/>
    </location>
</feature>
<dbReference type="EMBL" id="SMSJ01000043">
    <property type="protein sequence ID" value="TDH60176.1"/>
    <property type="molecule type" value="Genomic_DNA"/>
</dbReference>
<protein>
    <submittedName>
        <fullName evidence="2">Uncharacterized protein</fullName>
    </submittedName>
</protein>
<comment type="caution">
    <text evidence="2">The sequence shown here is derived from an EMBL/GenBank/DDBJ whole genome shotgun (WGS) entry which is preliminary data.</text>
</comment>
<name>A0A4R5QBG3_9PROT</name>
<sequence>MTEQRPGAPAAGRYGSGTGPASSQAVSGKARKAMTVDNNTTAETDSAPVWKRCARTKALVAVGIAASITPAWTQNSSSSSSGPSSSQASSG</sequence>
<evidence type="ECO:0000256" key="1">
    <source>
        <dbReference type="SAM" id="MobiDB-lite"/>
    </source>
</evidence>
<feature type="region of interest" description="Disordered" evidence="1">
    <location>
        <begin position="70"/>
        <end position="91"/>
    </location>
</feature>
<evidence type="ECO:0000313" key="2">
    <source>
        <dbReference type="EMBL" id="TDH60176.1"/>
    </source>
</evidence>
<reference evidence="2 3" key="1">
    <citation type="journal article" date="2016" name="J. Microbiol.">
        <title>Dankookia rubra gen. nov., sp. nov., an alphaproteobacterium isolated from sediment of a shallow stream.</title>
        <authorList>
            <person name="Kim W.H."/>
            <person name="Kim D.H."/>
            <person name="Kang K."/>
            <person name="Ahn T.Y."/>
        </authorList>
    </citation>
    <scope>NUCLEOTIDE SEQUENCE [LARGE SCALE GENOMIC DNA]</scope>
    <source>
        <strain evidence="2 3">JCM30602</strain>
    </source>
</reference>
<organism evidence="2 3">
    <name type="scientific">Dankookia rubra</name>
    <dbReference type="NCBI Taxonomy" id="1442381"/>
    <lineage>
        <taxon>Bacteria</taxon>
        <taxon>Pseudomonadati</taxon>
        <taxon>Pseudomonadota</taxon>
        <taxon>Alphaproteobacteria</taxon>
        <taxon>Acetobacterales</taxon>
        <taxon>Roseomonadaceae</taxon>
        <taxon>Dankookia</taxon>
    </lineage>
</organism>
<proteinExistence type="predicted"/>
<dbReference type="Proteomes" id="UP000295096">
    <property type="component" value="Unassembled WGS sequence"/>
</dbReference>
<evidence type="ECO:0000313" key="3">
    <source>
        <dbReference type="Proteomes" id="UP000295096"/>
    </source>
</evidence>
<keyword evidence="3" id="KW-1185">Reference proteome</keyword>
<dbReference type="AlphaFoldDB" id="A0A4R5QBG3"/>
<accession>A0A4R5QBG3</accession>